<keyword evidence="1" id="KW-0732">Signal</keyword>
<evidence type="ECO:0000313" key="3">
    <source>
        <dbReference type="EMBL" id="SDZ06071.1"/>
    </source>
</evidence>
<dbReference type="PANTHER" id="PTHR35936">
    <property type="entry name" value="MEMBRANE-BOUND LYTIC MUREIN TRANSGLYCOSYLASE F"/>
    <property type="match status" value="1"/>
</dbReference>
<dbReference type="PANTHER" id="PTHR35936:SF17">
    <property type="entry name" value="ARGININE-BINDING EXTRACELLULAR PROTEIN ARTP"/>
    <property type="match status" value="1"/>
</dbReference>
<accession>A0A1H3PYP6</accession>
<dbReference type="SMART" id="SM00062">
    <property type="entry name" value="PBPb"/>
    <property type="match status" value="1"/>
</dbReference>
<dbReference type="STRING" id="415015.SAMN05660462_01697"/>
<dbReference type="InterPro" id="IPR001638">
    <property type="entry name" value="Solute-binding_3/MltF_N"/>
</dbReference>
<dbReference type="PROSITE" id="PS51257">
    <property type="entry name" value="PROKAR_LIPOPROTEIN"/>
    <property type="match status" value="1"/>
</dbReference>
<evidence type="ECO:0000256" key="1">
    <source>
        <dbReference type="ARBA" id="ARBA00022729"/>
    </source>
</evidence>
<keyword evidence="4" id="KW-1185">Reference proteome</keyword>
<dbReference type="Proteomes" id="UP000198625">
    <property type="component" value="Unassembled WGS sequence"/>
</dbReference>
<reference evidence="4" key="1">
    <citation type="submission" date="2016-10" db="EMBL/GenBank/DDBJ databases">
        <authorList>
            <person name="Varghese N."/>
            <person name="Submissions S."/>
        </authorList>
    </citation>
    <scope>NUCLEOTIDE SEQUENCE [LARGE SCALE GENOMIC DNA]</scope>
    <source>
        <strain evidence="4">DSM 21650</strain>
    </source>
</reference>
<dbReference type="SUPFAM" id="SSF53850">
    <property type="entry name" value="Periplasmic binding protein-like II"/>
    <property type="match status" value="1"/>
</dbReference>
<sequence>MTKKTKNIIILGLIMILTATIFTGCGQKNMDNVKAEENQGTLEKIKASGKIILGTSADYPPYEFHMEVNGKDKIVGFDIAIAEEIAKDLGVELEIKDMEFGGLLADLKTNKVDFVLAGMTPDAERMLEVDFSTIYYNAEHTLIINKKDIDKYAGVNDFKGKLIGVQRGAIQEDIAKEQIETPQIKALGKVTNLMLELKTGKVDAVLVEEPVGAAYVRKNDELYMTNIVFKDEDGGSAVAVNKGNEELLEAINKTIERLINENKIDQFVIEANDMMDNE</sequence>
<proteinExistence type="predicted"/>
<name>A0A1H3PYP6_9FIRM</name>
<dbReference type="AlphaFoldDB" id="A0A1H3PYP6"/>
<organism evidence="3 4">
    <name type="scientific">Proteiniborus ethanoligenes</name>
    <dbReference type="NCBI Taxonomy" id="415015"/>
    <lineage>
        <taxon>Bacteria</taxon>
        <taxon>Bacillati</taxon>
        <taxon>Bacillota</taxon>
        <taxon>Clostridia</taxon>
        <taxon>Eubacteriales</taxon>
        <taxon>Proteiniborus</taxon>
    </lineage>
</organism>
<dbReference type="Pfam" id="PF00497">
    <property type="entry name" value="SBP_bac_3"/>
    <property type="match status" value="1"/>
</dbReference>
<dbReference type="Gene3D" id="3.40.190.10">
    <property type="entry name" value="Periplasmic binding protein-like II"/>
    <property type="match status" value="2"/>
</dbReference>
<protein>
    <submittedName>
        <fullName evidence="3">Amino acid ABC transporter substrate-binding protein, PAAT family</fullName>
    </submittedName>
</protein>
<evidence type="ECO:0000313" key="4">
    <source>
        <dbReference type="Proteomes" id="UP000198625"/>
    </source>
</evidence>
<evidence type="ECO:0000259" key="2">
    <source>
        <dbReference type="SMART" id="SM00062"/>
    </source>
</evidence>
<dbReference type="EMBL" id="FNQE01000017">
    <property type="protein sequence ID" value="SDZ06071.1"/>
    <property type="molecule type" value="Genomic_DNA"/>
</dbReference>
<feature type="domain" description="Solute-binding protein family 3/N-terminal" evidence="2">
    <location>
        <begin position="50"/>
        <end position="270"/>
    </location>
</feature>
<dbReference type="OrthoDB" id="9774451at2"/>
<dbReference type="RefSeq" id="WP_091729854.1">
    <property type="nucleotide sequence ID" value="NZ_FNQE01000017.1"/>
</dbReference>
<gene>
    <name evidence="3" type="ORF">SAMN05660462_01697</name>
</gene>